<protein>
    <recommendedName>
        <fullName evidence="5">ABC transporter domain-containing protein</fullName>
    </recommendedName>
</protein>
<dbReference type="EMBL" id="CP009440">
    <property type="protein sequence ID" value="AJI52599.1"/>
    <property type="molecule type" value="Genomic_DNA"/>
</dbReference>
<gene>
    <name evidence="6" type="ORF">LA55_1861</name>
</gene>
<name>A0A0B6CQ45_9GAMM</name>
<dbReference type="Pfam" id="PF00005">
    <property type="entry name" value="ABC_tran"/>
    <property type="match status" value="1"/>
</dbReference>
<dbReference type="RefSeq" id="WP_044526889.1">
    <property type="nucleotide sequence ID" value="NZ_CP009440.1"/>
</dbReference>
<dbReference type="GO" id="GO:0005524">
    <property type="term" value="F:ATP binding"/>
    <property type="evidence" value="ECO:0007669"/>
    <property type="project" value="UniProtKB-KW"/>
</dbReference>
<keyword evidence="2" id="KW-0813">Transport</keyword>
<evidence type="ECO:0000313" key="7">
    <source>
        <dbReference type="Proteomes" id="UP000031830"/>
    </source>
</evidence>
<dbReference type="Proteomes" id="UP000031830">
    <property type="component" value="Chromosome"/>
</dbReference>
<dbReference type="PANTHER" id="PTHR43776:SF7">
    <property type="entry name" value="D,D-DIPEPTIDE TRANSPORT ATP-BINDING PROTEIN DDPF-RELATED"/>
    <property type="match status" value="1"/>
</dbReference>
<organism evidence="6 7">
    <name type="scientific">Francisella philomiragia</name>
    <dbReference type="NCBI Taxonomy" id="28110"/>
    <lineage>
        <taxon>Bacteria</taxon>
        <taxon>Pseudomonadati</taxon>
        <taxon>Pseudomonadota</taxon>
        <taxon>Gammaproteobacteria</taxon>
        <taxon>Thiotrichales</taxon>
        <taxon>Francisellaceae</taxon>
        <taxon>Francisella</taxon>
    </lineage>
</organism>
<dbReference type="CDD" id="cd03257">
    <property type="entry name" value="ABC_NikE_OppD_transporters"/>
    <property type="match status" value="1"/>
</dbReference>
<sequence>MNVLEVKNLTVEFPIKKTITGKITQKVTAVRDVSFNVKEGEIIGIVGESGCGKSSLLRALIGLNEITTGEVIWKGEHPLHKYKSHKQWLSVRRDIQMIFQDPFACLNPRMVVRNIIAEPLINFNKNLSKKEVDEKVLKMMKKVGLNESQMYRYPHEFSGGQCQRIGIARALICEPKLLICDEPVSALDVSIQAQVVNLLKELQKDFKLTILFVAHDLSIVKHISDRLFVMYLGSLVEVSPKQNIYRNPVHPYTKILLNAIPIADPKLARQRTVEIEKAELPSPLNPPKGCAFHTRCKIATDICKKERPNLRSVKDDVYVACHNI</sequence>
<evidence type="ECO:0000256" key="2">
    <source>
        <dbReference type="ARBA" id="ARBA00022448"/>
    </source>
</evidence>
<dbReference type="STRING" id="28110.KU46_294"/>
<dbReference type="InterPro" id="IPR050319">
    <property type="entry name" value="ABC_transp_ATP-bind"/>
</dbReference>
<dbReference type="Pfam" id="PF08352">
    <property type="entry name" value="oligo_HPY"/>
    <property type="match status" value="1"/>
</dbReference>
<dbReference type="InterPro" id="IPR013563">
    <property type="entry name" value="Oligopep_ABC_C"/>
</dbReference>
<dbReference type="InterPro" id="IPR027417">
    <property type="entry name" value="P-loop_NTPase"/>
</dbReference>
<reference evidence="6 7" key="1">
    <citation type="journal article" date="2015" name="Genome Announc.">
        <title>Genome sequencing of 18 francisella strains to aid in assay development and testing.</title>
        <authorList>
            <person name="Johnson S.L."/>
            <person name="Daligault H.E."/>
            <person name="Davenport K.W."/>
            <person name="Coyne S.R."/>
            <person name="Frey K.G."/>
            <person name="Koroleva G.I."/>
            <person name="Broomall S.M."/>
            <person name="Bishop-Lilly K.A."/>
            <person name="Bruce D.C."/>
            <person name="Chertkov O."/>
            <person name="Freitas T."/>
            <person name="Jaissle J."/>
            <person name="Ladner J.T."/>
            <person name="Rosenzweig C.N."/>
            <person name="Gibbons H.S."/>
            <person name="Palacios G.F."/>
            <person name="Redden C.L."/>
            <person name="Xu Y."/>
            <person name="Minogue T.D."/>
            <person name="Chain P.S."/>
        </authorList>
    </citation>
    <scope>NUCLEOTIDE SEQUENCE [LARGE SCALE GENOMIC DNA]</scope>
    <source>
        <strain evidence="6 7">GA01-2794</strain>
    </source>
</reference>
<dbReference type="GO" id="GO:0015833">
    <property type="term" value="P:peptide transport"/>
    <property type="evidence" value="ECO:0007669"/>
    <property type="project" value="InterPro"/>
</dbReference>
<evidence type="ECO:0000256" key="1">
    <source>
        <dbReference type="ARBA" id="ARBA00005417"/>
    </source>
</evidence>
<proteinExistence type="inferred from homology"/>
<dbReference type="PROSITE" id="PS50893">
    <property type="entry name" value="ABC_TRANSPORTER_2"/>
    <property type="match status" value="1"/>
</dbReference>
<dbReference type="GO" id="GO:0016887">
    <property type="term" value="F:ATP hydrolysis activity"/>
    <property type="evidence" value="ECO:0007669"/>
    <property type="project" value="InterPro"/>
</dbReference>
<evidence type="ECO:0000256" key="4">
    <source>
        <dbReference type="ARBA" id="ARBA00022840"/>
    </source>
</evidence>
<dbReference type="InterPro" id="IPR003439">
    <property type="entry name" value="ABC_transporter-like_ATP-bd"/>
</dbReference>
<feature type="domain" description="ABC transporter" evidence="5">
    <location>
        <begin position="4"/>
        <end position="257"/>
    </location>
</feature>
<dbReference type="NCBIfam" id="TIGR01727">
    <property type="entry name" value="oligo_HPY"/>
    <property type="match status" value="1"/>
</dbReference>
<dbReference type="KEGG" id="fpz:LA55_1861"/>
<dbReference type="SMART" id="SM00382">
    <property type="entry name" value="AAA"/>
    <property type="match status" value="1"/>
</dbReference>
<dbReference type="AlphaFoldDB" id="A0A0B6CQ45"/>
<dbReference type="PANTHER" id="PTHR43776">
    <property type="entry name" value="TRANSPORT ATP-BINDING PROTEIN"/>
    <property type="match status" value="1"/>
</dbReference>
<dbReference type="SUPFAM" id="SSF52540">
    <property type="entry name" value="P-loop containing nucleoside triphosphate hydrolases"/>
    <property type="match status" value="1"/>
</dbReference>
<dbReference type="GO" id="GO:0055085">
    <property type="term" value="P:transmembrane transport"/>
    <property type="evidence" value="ECO:0007669"/>
    <property type="project" value="UniProtKB-ARBA"/>
</dbReference>
<evidence type="ECO:0000256" key="3">
    <source>
        <dbReference type="ARBA" id="ARBA00022741"/>
    </source>
</evidence>
<dbReference type="Gene3D" id="3.40.50.300">
    <property type="entry name" value="P-loop containing nucleotide triphosphate hydrolases"/>
    <property type="match status" value="1"/>
</dbReference>
<dbReference type="InterPro" id="IPR003593">
    <property type="entry name" value="AAA+_ATPase"/>
</dbReference>
<dbReference type="InterPro" id="IPR017871">
    <property type="entry name" value="ABC_transporter-like_CS"/>
</dbReference>
<keyword evidence="4" id="KW-0067">ATP-binding</keyword>
<dbReference type="PROSITE" id="PS00211">
    <property type="entry name" value="ABC_TRANSPORTER_1"/>
    <property type="match status" value="1"/>
</dbReference>
<dbReference type="FunFam" id="3.40.50.300:FF:000016">
    <property type="entry name" value="Oligopeptide ABC transporter ATP-binding component"/>
    <property type="match status" value="1"/>
</dbReference>
<dbReference type="OrthoDB" id="9784450at2"/>
<evidence type="ECO:0000259" key="5">
    <source>
        <dbReference type="PROSITE" id="PS50893"/>
    </source>
</evidence>
<comment type="similarity">
    <text evidence="1">Belongs to the ABC transporter superfamily.</text>
</comment>
<accession>A0A0B6CQ45</accession>
<keyword evidence="3" id="KW-0547">Nucleotide-binding</keyword>
<evidence type="ECO:0000313" key="6">
    <source>
        <dbReference type="EMBL" id="AJI52599.1"/>
    </source>
</evidence>